<feature type="region of interest" description="Disordered" evidence="10">
    <location>
        <begin position="279"/>
        <end position="304"/>
    </location>
</feature>
<keyword evidence="7" id="KW-0238">DNA-binding</keyword>
<dbReference type="GO" id="GO:0007399">
    <property type="term" value="P:nervous system development"/>
    <property type="evidence" value="ECO:0007669"/>
    <property type="project" value="UniProtKB-ARBA"/>
</dbReference>
<feature type="region of interest" description="Disordered" evidence="10">
    <location>
        <begin position="206"/>
        <end position="261"/>
    </location>
</feature>
<feature type="compositionally biased region" description="Polar residues" evidence="10">
    <location>
        <begin position="206"/>
        <end position="216"/>
    </location>
</feature>
<keyword evidence="4" id="KW-0597">Phosphoprotein</keyword>
<gene>
    <name evidence="12" type="primary">LOC101068861</name>
</gene>
<sequence length="875" mass="96600">MTTGGLGLAENLGQDINQEELDFSVLFLYNSSEEFPISCDKDESGPFDNHHPLLMDNRTGSISEQMGSRQEISSHSPSMEHLSGTVYDSLGLESKPGLIRAPSPRIEITPSGDSYSSATLETVPGCKVLGTYRECVSPASSNSSTGWPVDTYSPVASPTPTAGFAMGLSGLDLCPALQGIHPSSAHSSPGTSQRNSITEDSFLQPQYPRSMSSVPHQRSRSAPPHGKRSHDQPQSCQGGTPVKQRSRSPSPVPWPHGPQGSYYLHQYQDLDQAHSPGLEMLASLGPGLQRPTQTPVPRDSQRQAKREYPYGAGFDWTAEQQKLDRVKNEMKSETIYMLPTLWSPMPPPNHGGFSGLPMASFPSLEWPIPSKSGQYELFIQQQPRSHHRAHYETEGSRGAVKTPNGGHPEVQLHGYEGAAQLGLQVYIGTADEKLLKPHAFYQVHRITGKTVTTPSLERMVNGTKVLEIPLEPKNNMRVVIDCAGILKLRNADIEQKSNETDIGRKNTRVRLVFRVHIPQPGGQLLSLQVASDPIECSQRSAQELPLVEQQDLDRCSALGGQQMVLRGQNFTSDSKVVFSEKTQDGKQIWEVEATVDRDKTQSNMLFFEVPPYRDRCISHPAKVNFFVINGKKKRSQPQHLLYTPTIAIKTEPLADSQLVSYGYPENQSLPSLSMKSLYQHLDQDSSCRVSNILPASYQRTTVDPRVQVFTPDVLDDQSVYYQSRGGSLIGSTMLYPAANQHYSNSGTTLFSCSPIALHPSSNFSQSVGTTVPMAKLVEAPHDPCSASRYEGFIQKGTSLGTSPPMRYIHHDQAKGRSGCDLDPSGQRVTRNSHYGENQDERPSEKVTIKQESLRYAYLEDVNDIIRRDLKGHNGQ</sequence>
<dbReference type="Pfam" id="PF00554">
    <property type="entry name" value="RHD_DNA_bind"/>
    <property type="match status" value="1"/>
</dbReference>
<evidence type="ECO:0000256" key="3">
    <source>
        <dbReference type="ARBA" id="ARBA00022490"/>
    </source>
</evidence>
<dbReference type="InterPro" id="IPR037059">
    <property type="entry name" value="RHD_DNA_bind_dom_sf"/>
</dbReference>
<evidence type="ECO:0000256" key="9">
    <source>
        <dbReference type="ARBA" id="ARBA00023242"/>
    </source>
</evidence>
<feature type="compositionally biased region" description="Basic and acidic residues" evidence="10">
    <location>
        <begin position="836"/>
        <end position="847"/>
    </location>
</feature>
<protein>
    <submittedName>
        <fullName evidence="12">Nuclear factor of activated T-cells, cytoplasmic 2-like</fullName>
    </submittedName>
</protein>
<dbReference type="InterPro" id="IPR008967">
    <property type="entry name" value="p53-like_TF_DNA-bd_sf"/>
</dbReference>
<evidence type="ECO:0000313" key="13">
    <source>
        <dbReference type="Proteomes" id="UP000005226"/>
    </source>
</evidence>
<dbReference type="SUPFAM" id="SSF49417">
    <property type="entry name" value="p53-like transcription factors"/>
    <property type="match status" value="1"/>
</dbReference>
<dbReference type="InterPro" id="IPR014756">
    <property type="entry name" value="Ig_E-set"/>
</dbReference>
<dbReference type="AlphaFoldDB" id="H2VCQ3"/>
<dbReference type="GO" id="GO:0033173">
    <property type="term" value="P:calcineurin-NFAT signaling cascade"/>
    <property type="evidence" value="ECO:0007669"/>
    <property type="project" value="TreeGrafter"/>
</dbReference>
<dbReference type="InterPro" id="IPR011539">
    <property type="entry name" value="RHD_DNA_bind_dom"/>
</dbReference>
<evidence type="ECO:0000313" key="12">
    <source>
        <dbReference type="Ensembl" id="ENSTRUP00000046996.2"/>
    </source>
</evidence>
<reference evidence="12" key="2">
    <citation type="submission" date="2025-08" db="UniProtKB">
        <authorList>
            <consortium name="Ensembl"/>
        </authorList>
    </citation>
    <scope>IDENTIFICATION</scope>
</reference>
<dbReference type="PROSITE" id="PS50254">
    <property type="entry name" value="REL_2"/>
    <property type="match status" value="1"/>
</dbReference>
<evidence type="ECO:0000259" key="11">
    <source>
        <dbReference type="PROSITE" id="PS50254"/>
    </source>
</evidence>
<dbReference type="Pfam" id="PF16179">
    <property type="entry name" value="RHD_dimer"/>
    <property type="match status" value="1"/>
</dbReference>
<dbReference type="GeneID" id="101068861"/>
<evidence type="ECO:0000256" key="5">
    <source>
        <dbReference type="ARBA" id="ARBA00022737"/>
    </source>
</evidence>
<keyword evidence="8" id="KW-0804">Transcription</keyword>
<feature type="region of interest" description="Disordered" evidence="10">
    <location>
        <begin position="813"/>
        <end position="847"/>
    </location>
</feature>
<evidence type="ECO:0000256" key="10">
    <source>
        <dbReference type="SAM" id="MobiDB-lite"/>
    </source>
</evidence>
<evidence type="ECO:0000256" key="4">
    <source>
        <dbReference type="ARBA" id="ARBA00022553"/>
    </source>
</evidence>
<keyword evidence="3" id="KW-0963">Cytoplasm</keyword>
<dbReference type="InterPro" id="IPR002909">
    <property type="entry name" value="IPT_dom"/>
</dbReference>
<organism evidence="12 13">
    <name type="scientific">Takifugu rubripes</name>
    <name type="common">Japanese pufferfish</name>
    <name type="synonym">Fugu rubripes</name>
    <dbReference type="NCBI Taxonomy" id="31033"/>
    <lineage>
        <taxon>Eukaryota</taxon>
        <taxon>Metazoa</taxon>
        <taxon>Chordata</taxon>
        <taxon>Craniata</taxon>
        <taxon>Vertebrata</taxon>
        <taxon>Euteleostomi</taxon>
        <taxon>Actinopterygii</taxon>
        <taxon>Neopterygii</taxon>
        <taxon>Teleostei</taxon>
        <taxon>Neoteleostei</taxon>
        <taxon>Acanthomorphata</taxon>
        <taxon>Eupercaria</taxon>
        <taxon>Tetraodontiformes</taxon>
        <taxon>Tetradontoidea</taxon>
        <taxon>Tetraodontidae</taxon>
        <taxon>Takifugu</taxon>
    </lineage>
</organism>
<dbReference type="GO" id="GO:0000981">
    <property type="term" value="F:DNA-binding transcription factor activity, RNA polymerase II-specific"/>
    <property type="evidence" value="ECO:0007669"/>
    <property type="project" value="TreeGrafter"/>
</dbReference>
<dbReference type="GO" id="GO:0005667">
    <property type="term" value="C:transcription regulator complex"/>
    <property type="evidence" value="ECO:0007669"/>
    <property type="project" value="TreeGrafter"/>
</dbReference>
<dbReference type="GO" id="GO:0000978">
    <property type="term" value="F:RNA polymerase II cis-regulatory region sequence-specific DNA binding"/>
    <property type="evidence" value="ECO:0007669"/>
    <property type="project" value="TreeGrafter"/>
</dbReference>
<evidence type="ECO:0000256" key="1">
    <source>
        <dbReference type="ARBA" id="ARBA00004123"/>
    </source>
</evidence>
<dbReference type="HOGENOM" id="CLU_010185_3_0_1"/>
<keyword evidence="6" id="KW-0805">Transcription regulation</keyword>
<reference evidence="12" key="3">
    <citation type="submission" date="2025-09" db="UniProtKB">
        <authorList>
            <consortium name="Ensembl"/>
        </authorList>
    </citation>
    <scope>IDENTIFICATION</scope>
</reference>
<evidence type="ECO:0000256" key="8">
    <source>
        <dbReference type="ARBA" id="ARBA00023163"/>
    </source>
</evidence>
<dbReference type="Gene3D" id="2.60.40.10">
    <property type="entry name" value="Immunoglobulins"/>
    <property type="match status" value="1"/>
</dbReference>
<dbReference type="FunFam" id="2.60.40.10:FF:000040">
    <property type="entry name" value="Nuclear factor of activated T-cells, cytoplasmic, calcineurin-dependent 2"/>
    <property type="match status" value="1"/>
</dbReference>
<comment type="subcellular location">
    <subcellularLocation>
        <location evidence="2">Cytoplasm</location>
    </subcellularLocation>
    <subcellularLocation>
        <location evidence="1">Nucleus</location>
    </subcellularLocation>
</comment>
<dbReference type="Proteomes" id="UP000005226">
    <property type="component" value="Chromosome 19"/>
</dbReference>
<dbReference type="InterPro" id="IPR032397">
    <property type="entry name" value="RHD_dimer"/>
</dbReference>
<dbReference type="OrthoDB" id="5346094at2759"/>
<dbReference type="GO" id="GO:0005737">
    <property type="term" value="C:cytoplasm"/>
    <property type="evidence" value="ECO:0007669"/>
    <property type="project" value="UniProtKB-SubCell"/>
</dbReference>
<evidence type="ECO:0000256" key="7">
    <source>
        <dbReference type="ARBA" id="ARBA00023125"/>
    </source>
</evidence>
<keyword evidence="13" id="KW-1185">Reference proteome</keyword>
<keyword evidence="5" id="KW-0677">Repeat</keyword>
<dbReference type="InterPro" id="IPR008366">
    <property type="entry name" value="NFAT"/>
</dbReference>
<dbReference type="Ensembl" id="ENSTRUT00000047155.3">
    <property type="protein sequence ID" value="ENSTRUP00000046996.2"/>
    <property type="gene ID" value="ENSTRUG00000018363.3"/>
</dbReference>
<dbReference type="PANTHER" id="PTHR12533:SF4">
    <property type="entry name" value="NUCLEAR FACTOR OF ACTIVATED T-CELLS, CYTOPLASMIC 2"/>
    <property type="match status" value="1"/>
</dbReference>
<dbReference type="STRING" id="31033.ENSTRUP00000046996"/>
<feature type="compositionally biased region" description="Polar residues" evidence="10">
    <location>
        <begin position="826"/>
        <end position="835"/>
    </location>
</feature>
<dbReference type="GO" id="GO:0005634">
    <property type="term" value="C:nucleus"/>
    <property type="evidence" value="ECO:0007669"/>
    <property type="project" value="UniProtKB-SubCell"/>
</dbReference>
<dbReference type="SUPFAM" id="SSF81296">
    <property type="entry name" value="E set domains"/>
    <property type="match status" value="1"/>
</dbReference>
<reference evidence="12 13" key="1">
    <citation type="journal article" date="2011" name="Genome Biol. Evol.">
        <title>Integration of the genetic map and genome assembly of fugu facilitates insights into distinct features of genome evolution in teleosts and mammals.</title>
        <authorList>
            <person name="Kai W."/>
            <person name="Kikuchi K."/>
            <person name="Tohari S."/>
            <person name="Chew A.K."/>
            <person name="Tay A."/>
            <person name="Fujiwara A."/>
            <person name="Hosoya S."/>
            <person name="Suetake H."/>
            <person name="Naruse K."/>
            <person name="Brenner S."/>
            <person name="Suzuki Y."/>
            <person name="Venkatesh B."/>
        </authorList>
    </citation>
    <scope>NUCLEOTIDE SEQUENCE [LARGE SCALE GENOMIC DNA]</scope>
</reference>
<name>H2VCQ3_TAKRU</name>
<dbReference type="PANTHER" id="PTHR12533">
    <property type="entry name" value="NFAT"/>
    <property type="match status" value="1"/>
</dbReference>
<dbReference type="FunFam" id="2.60.40.340:FF:000001">
    <property type="entry name" value="Nuclear factor of activated T-cells, cytoplasmic, calcineurin-dependent 2"/>
    <property type="match status" value="1"/>
</dbReference>
<dbReference type="SMART" id="SM00429">
    <property type="entry name" value="IPT"/>
    <property type="match status" value="1"/>
</dbReference>
<proteinExistence type="predicted"/>
<feature type="domain" description="RHD" evidence="11">
    <location>
        <begin position="359"/>
        <end position="541"/>
    </location>
</feature>
<keyword evidence="9" id="KW-0539">Nucleus</keyword>
<dbReference type="Gene3D" id="2.60.40.340">
    <property type="entry name" value="Rel homology domain (RHD), DNA-binding domain"/>
    <property type="match status" value="1"/>
</dbReference>
<dbReference type="GeneTree" id="ENSGT00940000156230"/>
<dbReference type="RefSeq" id="XP_011611987.1">
    <property type="nucleotide sequence ID" value="XM_011613685.2"/>
</dbReference>
<dbReference type="InParanoid" id="H2VCQ3"/>
<dbReference type="InterPro" id="IPR013783">
    <property type="entry name" value="Ig-like_fold"/>
</dbReference>
<accession>H2VCQ3</accession>
<evidence type="ECO:0000256" key="6">
    <source>
        <dbReference type="ARBA" id="ARBA00023015"/>
    </source>
</evidence>
<dbReference type="PRINTS" id="PR01789">
    <property type="entry name" value="NUCFACTORATC"/>
</dbReference>
<evidence type="ECO:0000256" key="2">
    <source>
        <dbReference type="ARBA" id="ARBA00004496"/>
    </source>
</evidence>
<dbReference type="OMA" id="IIRRDMK"/>